<evidence type="ECO:0000259" key="8">
    <source>
        <dbReference type="PROSITE" id="PS51036"/>
    </source>
</evidence>
<dbReference type="AlphaFoldDB" id="A0A8J5I260"/>
<comment type="function">
    <text evidence="1">May be involved in environmental stress response.</text>
</comment>
<dbReference type="Gene3D" id="4.10.1110.10">
    <property type="entry name" value="AN1-like Zinc finger"/>
    <property type="match status" value="1"/>
</dbReference>
<dbReference type="GO" id="GO:0003677">
    <property type="term" value="F:DNA binding"/>
    <property type="evidence" value="ECO:0007669"/>
    <property type="project" value="InterPro"/>
</dbReference>
<feature type="region of interest" description="Disordered" evidence="7">
    <location>
        <begin position="208"/>
        <end position="250"/>
    </location>
</feature>
<keyword evidence="3 6" id="KW-0863">Zinc-finger</keyword>
<keyword evidence="4" id="KW-0862">Zinc</keyword>
<dbReference type="EMBL" id="JACMSC010000003">
    <property type="protein sequence ID" value="KAG6528682.1"/>
    <property type="molecule type" value="Genomic_DNA"/>
</dbReference>
<evidence type="ECO:0000256" key="5">
    <source>
        <dbReference type="ARBA" id="ARBA00023016"/>
    </source>
</evidence>
<gene>
    <name evidence="10" type="ORF">ZIOFF_010866</name>
</gene>
<evidence type="ECO:0000259" key="9">
    <source>
        <dbReference type="PROSITE" id="PS51039"/>
    </source>
</evidence>
<proteinExistence type="predicted"/>
<evidence type="ECO:0000256" key="3">
    <source>
        <dbReference type="ARBA" id="ARBA00022771"/>
    </source>
</evidence>
<dbReference type="PROSITE" id="PS51039">
    <property type="entry name" value="ZF_AN1"/>
    <property type="match status" value="1"/>
</dbReference>
<evidence type="ECO:0000256" key="1">
    <source>
        <dbReference type="ARBA" id="ARBA00003732"/>
    </source>
</evidence>
<dbReference type="Pfam" id="PF01754">
    <property type="entry name" value="zf-A20"/>
    <property type="match status" value="1"/>
</dbReference>
<feature type="domain" description="A20-type" evidence="8">
    <location>
        <begin position="168"/>
        <end position="202"/>
    </location>
</feature>
<dbReference type="InterPro" id="IPR035896">
    <property type="entry name" value="AN1-like_Znf"/>
</dbReference>
<dbReference type="InterPro" id="IPR000058">
    <property type="entry name" value="Znf_AN1"/>
</dbReference>
<dbReference type="SUPFAM" id="SSF57716">
    <property type="entry name" value="Glucocorticoid receptor-like (DNA-binding domain)"/>
    <property type="match status" value="1"/>
</dbReference>
<evidence type="ECO:0000256" key="4">
    <source>
        <dbReference type="ARBA" id="ARBA00022833"/>
    </source>
</evidence>
<evidence type="ECO:0000313" key="11">
    <source>
        <dbReference type="Proteomes" id="UP000734854"/>
    </source>
</evidence>
<dbReference type="Gene3D" id="1.20.5.4770">
    <property type="match status" value="1"/>
</dbReference>
<organism evidence="10 11">
    <name type="scientific">Zingiber officinale</name>
    <name type="common">Ginger</name>
    <name type="synonym">Amomum zingiber</name>
    <dbReference type="NCBI Taxonomy" id="94328"/>
    <lineage>
        <taxon>Eukaryota</taxon>
        <taxon>Viridiplantae</taxon>
        <taxon>Streptophyta</taxon>
        <taxon>Embryophyta</taxon>
        <taxon>Tracheophyta</taxon>
        <taxon>Spermatophyta</taxon>
        <taxon>Magnoliopsida</taxon>
        <taxon>Liliopsida</taxon>
        <taxon>Zingiberales</taxon>
        <taxon>Zingiberaceae</taxon>
        <taxon>Zingiber</taxon>
    </lineage>
</organism>
<dbReference type="InterPro" id="IPR050652">
    <property type="entry name" value="AN1_A20_ZnFinger"/>
</dbReference>
<evidence type="ECO:0000313" key="10">
    <source>
        <dbReference type="EMBL" id="KAG6528682.1"/>
    </source>
</evidence>
<protein>
    <submittedName>
        <fullName evidence="10">Uncharacterized protein</fullName>
    </submittedName>
</protein>
<dbReference type="PANTHER" id="PTHR10634">
    <property type="entry name" value="AN1-TYPE ZINC FINGER PROTEIN"/>
    <property type="match status" value="1"/>
</dbReference>
<evidence type="ECO:0000256" key="7">
    <source>
        <dbReference type="SAM" id="MobiDB-lite"/>
    </source>
</evidence>
<dbReference type="PROSITE" id="PS51036">
    <property type="entry name" value="ZF_A20"/>
    <property type="match status" value="1"/>
</dbReference>
<accession>A0A8J5I260</accession>
<keyword evidence="5" id="KW-0346">Stress response</keyword>
<dbReference type="PANTHER" id="PTHR10634:SF98">
    <property type="entry name" value="ZINC FINGER A20 AND AN1 DOMAIN-CONTAINING STRESS-ASSOCIATED PROTEIN 3"/>
    <property type="match status" value="1"/>
</dbReference>
<dbReference type="Pfam" id="PF01428">
    <property type="entry name" value="zf-AN1"/>
    <property type="match status" value="1"/>
</dbReference>
<dbReference type="SUPFAM" id="SSF118310">
    <property type="entry name" value="AN1-like Zinc finger"/>
    <property type="match status" value="1"/>
</dbReference>
<dbReference type="SMART" id="SM00259">
    <property type="entry name" value="ZnF_A20"/>
    <property type="match status" value="1"/>
</dbReference>
<feature type="compositionally biased region" description="Low complexity" evidence="7">
    <location>
        <begin position="224"/>
        <end position="247"/>
    </location>
</feature>
<dbReference type="GO" id="GO:0008270">
    <property type="term" value="F:zinc ion binding"/>
    <property type="evidence" value="ECO:0007669"/>
    <property type="project" value="UniProtKB-KW"/>
</dbReference>
<dbReference type="FunFam" id="4.10.1110.10:FF:000001">
    <property type="entry name" value="Zinc finger AN1-type containing 6"/>
    <property type="match status" value="1"/>
</dbReference>
<keyword evidence="2" id="KW-0479">Metal-binding</keyword>
<dbReference type="Proteomes" id="UP000734854">
    <property type="component" value="Unassembled WGS sequence"/>
</dbReference>
<reference evidence="10 11" key="1">
    <citation type="submission" date="2020-08" db="EMBL/GenBank/DDBJ databases">
        <title>Plant Genome Project.</title>
        <authorList>
            <person name="Zhang R.-G."/>
        </authorList>
    </citation>
    <scope>NUCLEOTIDE SEQUENCE [LARGE SCALE GENOMIC DNA]</scope>
    <source>
        <tissue evidence="10">Rhizome</tissue>
    </source>
</reference>
<evidence type="ECO:0000256" key="6">
    <source>
        <dbReference type="PROSITE-ProRule" id="PRU00449"/>
    </source>
</evidence>
<feature type="domain" description="AN1-type" evidence="9">
    <location>
        <begin position="256"/>
        <end position="302"/>
    </location>
</feature>
<sequence>MRICLTLSPDHARAIRPLPSPCTRALSSIHGVEAGLAASSLSTALSRAPCSETCPSLDQCCLSLFLLCHHRSPLSDHEQEVIGHSSPSPPNCLVVGSWSSSKRNLSHLLRSAVDRFTFSPFPNVSRSGGDRKVGEGVLIFLIFEFGTNRFLLIGRFGLRRMAEEQRCQEGHRLCANNCGFFGSPATLDLCSKCYRDLRLKEDQAASAKVAVERSLSPPPPPSPSSSSPVPSLSSPSAASSSPLGAPSGTAAAVDTASRPIRCLSCRKKVGLVGFRCRCGETFCGEHRYPERHSCAFDYKAAGRDSIALANPLVKADKLRKI</sequence>
<keyword evidence="11" id="KW-1185">Reference proteome</keyword>
<dbReference type="SMART" id="SM00154">
    <property type="entry name" value="ZnF_AN1"/>
    <property type="match status" value="1"/>
</dbReference>
<evidence type="ECO:0000256" key="2">
    <source>
        <dbReference type="ARBA" id="ARBA00022723"/>
    </source>
</evidence>
<comment type="caution">
    <text evidence="10">The sequence shown here is derived from an EMBL/GenBank/DDBJ whole genome shotgun (WGS) entry which is preliminary data.</text>
</comment>
<dbReference type="InterPro" id="IPR002653">
    <property type="entry name" value="Znf_A20"/>
</dbReference>
<name>A0A8J5I260_ZINOF</name>